<name>A0A1H4BUG2_9GAMM</name>
<evidence type="ECO:0000313" key="3">
    <source>
        <dbReference type="EMBL" id="SEA51815.1"/>
    </source>
</evidence>
<dbReference type="OrthoDB" id="6088234at2"/>
<gene>
    <name evidence="3" type="ORF">SAMN02745729_10470</name>
</gene>
<keyword evidence="2" id="KW-0732">Signal</keyword>
<keyword evidence="1" id="KW-0175">Coiled coil</keyword>
<evidence type="ECO:0000256" key="1">
    <source>
        <dbReference type="SAM" id="Coils"/>
    </source>
</evidence>
<dbReference type="STRING" id="1122198.SAMN02745729_10470"/>
<dbReference type="CDD" id="cd05483">
    <property type="entry name" value="retropepsin_like_bacteria"/>
    <property type="match status" value="1"/>
</dbReference>
<dbReference type="Proteomes" id="UP000242469">
    <property type="component" value="Unassembled WGS sequence"/>
</dbReference>
<dbReference type="GO" id="GO:0004190">
    <property type="term" value="F:aspartic-type endopeptidase activity"/>
    <property type="evidence" value="ECO:0007669"/>
    <property type="project" value="InterPro"/>
</dbReference>
<feature type="coiled-coil region" evidence="1">
    <location>
        <begin position="218"/>
        <end position="245"/>
    </location>
</feature>
<dbReference type="Gene3D" id="2.40.70.10">
    <property type="entry name" value="Acid Proteases"/>
    <property type="match status" value="1"/>
</dbReference>
<dbReference type="RefSeq" id="WP_091824740.1">
    <property type="nucleotide sequence ID" value="NZ_FNRJ01000004.1"/>
</dbReference>
<dbReference type="SUPFAM" id="SSF50630">
    <property type="entry name" value="Acid proteases"/>
    <property type="match status" value="1"/>
</dbReference>
<dbReference type="InterPro" id="IPR021109">
    <property type="entry name" value="Peptidase_aspartic_dom_sf"/>
</dbReference>
<feature type="signal peptide" evidence="2">
    <location>
        <begin position="1"/>
        <end position="19"/>
    </location>
</feature>
<sequence>MKKCIFLLGMCLSAQPVFAEVYHYVNEDGRKIYVDRKSQIPPQYRDDIVVKQSHQVNNKVETAQLPSADGTGDESIEGQIDSMREYMRQLETSVEIKGNSVMVPVKVTVGRRNTTLSLILDTGATSTIIHDDALRGLGVGTSKGGRAQVAGGAIIETRKVTLDRFEVGPYKLQSVSASVIEHEQPGRYDGLLGMDFLRSVKYDIDFERAVVIWERDKYDTARRNLEKLQARLEESQTTSVAKQDEPTQP</sequence>
<dbReference type="PROSITE" id="PS00141">
    <property type="entry name" value="ASP_PROTEASE"/>
    <property type="match status" value="1"/>
</dbReference>
<keyword evidence="3" id="KW-0378">Hydrolase</keyword>
<organism evidence="3 4">
    <name type="scientific">Marinobacterium iners DSM 11526</name>
    <dbReference type="NCBI Taxonomy" id="1122198"/>
    <lineage>
        <taxon>Bacteria</taxon>
        <taxon>Pseudomonadati</taxon>
        <taxon>Pseudomonadota</taxon>
        <taxon>Gammaproteobacteria</taxon>
        <taxon>Oceanospirillales</taxon>
        <taxon>Oceanospirillaceae</taxon>
        <taxon>Marinobacterium</taxon>
    </lineage>
</organism>
<dbReference type="GO" id="GO:0006508">
    <property type="term" value="P:proteolysis"/>
    <property type="evidence" value="ECO:0007669"/>
    <property type="project" value="UniProtKB-KW"/>
</dbReference>
<dbReference type="InterPro" id="IPR034122">
    <property type="entry name" value="Retropepsin-like_bacterial"/>
</dbReference>
<reference evidence="4" key="1">
    <citation type="submission" date="2016-10" db="EMBL/GenBank/DDBJ databases">
        <authorList>
            <person name="Varghese N."/>
            <person name="Submissions S."/>
        </authorList>
    </citation>
    <scope>NUCLEOTIDE SEQUENCE [LARGE SCALE GENOMIC DNA]</scope>
    <source>
        <strain evidence="4">DSM 11526</strain>
    </source>
</reference>
<keyword evidence="4" id="KW-1185">Reference proteome</keyword>
<dbReference type="InterPro" id="IPR001969">
    <property type="entry name" value="Aspartic_peptidase_AS"/>
</dbReference>
<protein>
    <submittedName>
        <fullName evidence="3">Aspartyl protease</fullName>
    </submittedName>
</protein>
<accession>A0A1H4BUG2</accession>
<dbReference type="EMBL" id="FNRJ01000004">
    <property type="protein sequence ID" value="SEA51815.1"/>
    <property type="molecule type" value="Genomic_DNA"/>
</dbReference>
<dbReference type="AlphaFoldDB" id="A0A1H4BUG2"/>
<keyword evidence="3" id="KW-0645">Protease</keyword>
<evidence type="ECO:0000313" key="4">
    <source>
        <dbReference type="Proteomes" id="UP000242469"/>
    </source>
</evidence>
<proteinExistence type="predicted"/>
<dbReference type="Pfam" id="PF13650">
    <property type="entry name" value="Asp_protease_2"/>
    <property type="match status" value="1"/>
</dbReference>
<evidence type="ECO:0000256" key="2">
    <source>
        <dbReference type="SAM" id="SignalP"/>
    </source>
</evidence>
<feature type="chain" id="PRO_5017223273" evidence="2">
    <location>
        <begin position="20"/>
        <end position="249"/>
    </location>
</feature>